<gene>
    <name evidence="9" type="ORF">F7725_010464</name>
</gene>
<feature type="domain" description="Ig-like" evidence="8">
    <location>
        <begin position="259"/>
        <end position="357"/>
    </location>
</feature>
<keyword evidence="4" id="KW-0391">Immunity</keyword>
<evidence type="ECO:0000313" key="9">
    <source>
        <dbReference type="EMBL" id="KAF3838696.1"/>
    </source>
</evidence>
<keyword evidence="7" id="KW-0325">Glycoprotein</keyword>
<dbReference type="InterPro" id="IPR007110">
    <property type="entry name" value="Ig-like_dom"/>
</dbReference>
<dbReference type="EMBL" id="JAAKFY010000022">
    <property type="protein sequence ID" value="KAF3838696.1"/>
    <property type="molecule type" value="Genomic_DNA"/>
</dbReference>
<evidence type="ECO:0000256" key="7">
    <source>
        <dbReference type="ARBA" id="ARBA00023180"/>
    </source>
</evidence>
<keyword evidence="10" id="KW-1185">Reference proteome</keyword>
<dbReference type="GO" id="GO:0005886">
    <property type="term" value="C:plasma membrane"/>
    <property type="evidence" value="ECO:0007669"/>
    <property type="project" value="UniProtKB-SubCell"/>
</dbReference>
<feature type="domain" description="Ig-like" evidence="8">
    <location>
        <begin position="38"/>
        <end position="136"/>
    </location>
</feature>
<dbReference type="InterPro" id="IPR036179">
    <property type="entry name" value="Ig-like_dom_sf"/>
</dbReference>
<protein>
    <recommendedName>
        <fullName evidence="8">Ig-like domain-containing protein</fullName>
    </recommendedName>
</protein>
<keyword evidence="5" id="KW-0472">Membrane</keyword>
<dbReference type="InterPro" id="IPR052051">
    <property type="entry name" value="TCR_complex_component"/>
</dbReference>
<proteinExistence type="predicted"/>
<sequence>MEEDKMNPSDAGTYYCAVATCGEILFGDVTKLKIGPEPDITAIIQGHQSDPVLPGDSVTLQCAVLSESQSKTCPGETRVYWFRAGSDESHPSVIYTHKNRGDDCENSPEASSPRKCIYNFSINVSSSDAGTYHCAVATCGEILFGHGTKLDIEGCTNKPNFKTKTVGVGVSVELTCPHKSLGSLFWIRIVSGDFPEVLGKTFSLKSNARITATEEREPFVLHIKEAKLSDAAVYYCIQISQQYVRFLTQTDLRVEGPEPDITAIIQGHQSDPVLPGDSVTLQCAVLSESQSKTCPGETRVYWFRAGSDESHPSVIYTHKNRGDDCENSPEASSPRKCIYNFSINVSSSDAGTYHCAVATCGEILFGHGTKLDIEGPEPDITAIIQGHQSDPVLPGDSVTLQCAVLSESQSKTCPGETRVYWFRAGSDESHPSVIYTHKNRGDDCENSPEASSPRKCIYNFLNVSSSDAGTYHCAVATCGEILFGHGTKLDIEGNCRAGA</sequence>
<evidence type="ECO:0000256" key="3">
    <source>
        <dbReference type="ARBA" id="ARBA00022729"/>
    </source>
</evidence>
<dbReference type="SMART" id="SM00406">
    <property type="entry name" value="IGv"/>
    <property type="match status" value="4"/>
</dbReference>
<keyword evidence="3" id="KW-0732">Signal</keyword>
<comment type="caution">
    <text evidence="9">The sequence shown here is derived from an EMBL/GenBank/DDBJ whole genome shotgun (WGS) entry which is preliminary data.</text>
</comment>
<reference evidence="9 10" key="1">
    <citation type="submission" date="2020-03" db="EMBL/GenBank/DDBJ databases">
        <title>Dissostichus mawsoni Genome sequencing and assembly.</title>
        <authorList>
            <person name="Park H."/>
        </authorList>
    </citation>
    <scope>NUCLEOTIDE SEQUENCE [LARGE SCALE GENOMIC DNA]</scope>
    <source>
        <strain evidence="9">DM0001</strain>
        <tissue evidence="9">Muscle</tissue>
    </source>
</reference>
<dbReference type="AlphaFoldDB" id="A0A7J5XNJ1"/>
<dbReference type="InterPro" id="IPR003599">
    <property type="entry name" value="Ig_sub"/>
</dbReference>
<dbReference type="Proteomes" id="UP000518266">
    <property type="component" value="Unassembled WGS sequence"/>
</dbReference>
<keyword evidence="6" id="KW-1015">Disulfide bond</keyword>
<organism evidence="9 10">
    <name type="scientific">Dissostichus mawsoni</name>
    <name type="common">Antarctic cod</name>
    <dbReference type="NCBI Taxonomy" id="36200"/>
    <lineage>
        <taxon>Eukaryota</taxon>
        <taxon>Metazoa</taxon>
        <taxon>Chordata</taxon>
        <taxon>Craniata</taxon>
        <taxon>Vertebrata</taxon>
        <taxon>Euteleostomi</taxon>
        <taxon>Actinopterygii</taxon>
        <taxon>Neopterygii</taxon>
        <taxon>Teleostei</taxon>
        <taxon>Neoteleostei</taxon>
        <taxon>Acanthomorphata</taxon>
        <taxon>Eupercaria</taxon>
        <taxon>Perciformes</taxon>
        <taxon>Notothenioidei</taxon>
        <taxon>Nototheniidae</taxon>
        <taxon>Dissostichus</taxon>
    </lineage>
</organism>
<dbReference type="Pfam" id="PF07686">
    <property type="entry name" value="V-set"/>
    <property type="match status" value="4"/>
</dbReference>
<dbReference type="SMART" id="SM00409">
    <property type="entry name" value="IG"/>
    <property type="match status" value="4"/>
</dbReference>
<comment type="subcellular location">
    <subcellularLocation>
        <location evidence="1">Cell membrane</location>
    </subcellularLocation>
</comment>
<evidence type="ECO:0000256" key="6">
    <source>
        <dbReference type="ARBA" id="ARBA00023157"/>
    </source>
</evidence>
<evidence type="ECO:0000313" key="10">
    <source>
        <dbReference type="Proteomes" id="UP000518266"/>
    </source>
</evidence>
<dbReference type="PANTHER" id="PTHR19433:SF133">
    <property type="entry name" value="IMMUNE-TYPE RECEPTOR 5 PRECURSOR-RELATED"/>
    <property type="match status" value="1"/>
</dbReference>
<dbReference type="SUPFAM" id="SSF48726">
    <property type="entry name" value="Immunoglobulin"/>
    <property type="match status" value="4"/>
</dbReference>
<evidence type="ECO:0000256" key="2">
    <source>
        <dbReference type="ARBA" id="ARBA00022475"/>
    </source>
</evidence>
<keyword evidence="2" id="KW-1003">Cell membrane</keyword>
<evidence type="ECO:0000256" key="1">
    <source>
        <dbReference type="ARBA" id="ARBA00004236"/>
    </source>
</evidence>
<dbReference type="CDD" id="cd00099">
    <property type="entry name" value="IgV"/>
    <property type="match status" value="2"/>
</dbReference>
<evidence type="ECO:0000259" key="8">
    <source>
        <dbReference type="PROSITE" id="PS50835"/>
    </source>
</evidence>
<name>A0A7J5XNJ1_DISMA</name>
<dbReference type="GO" id="GO:0009617">
    <property type="term" value="P:response to bacterium"/>
    <property type="evidence" value="ECO:0007669"/>
    <property type="project" value="TreeGrafter"/>
</dbReference>
<dbReference type="PROSITE" id="PS50835">
    <property type="entry name" value="IG_LIKE"/>
    <property type="match status" value="3"/>
</dbReference>
<accession>A0A7J5XNJ1</accession>
<dbReference type="GO" id="GO:0002376">
    <property type="term" value="P:immune system process"/>
    <property type="evidence" value="ECO:0007669"/>
    <property type="project" value="UniProtKB-KW"/>
</dbReference>
<dbReference type="InterPro" id="IPR013783">
    <property type="entry name" value="Ig-like_fold"/>
</dbReference>
<evidence type="ECO:0000256" key="5">
    <source>
        <dbReference type="ARBA" id="ARBA00023136"/>
    </source>
</evidence>
<dbReference type="InterPro" id="IPR013106">
    <property type="entry name" value="Ig_V-set"/>
</dbReference>
<feature type="domain" description="Ig-like" evidence="8">
    <location>
        <begin position="378"/>
        <end position="475"/>
    </location>
</feature>
<dbReference type="Gene3D" id="2.60.40.10">
    <property type="entry name" value="Immunoglobulins"/>
    <property type="match status" value="5"/>
</dbReference>
<dbReference type="PANTHER" id="PTHR19433">
    <property type="entry name" value="T-CELL RECEPTOR ALPHA CHAIN V REGION-RELATED"/>
    <property type="match status" value="1"/>
</dbReference>
<dbReference type="OrthoDB" id="6370831at2759"/>
<evidence type="ECO:0000256" key="4">
    <source>
        <dbReference type="ARBA" id="ARBA00022859"/>
    </source>
</evidence>